<dbReference type="VEuPathDB" id="FungiDB:PHYSODRAFT_288498"/>
<proteinExistence type="predicted"/>
<evidence type="ECO:0000256" key="2">
    <source>
        <dbReference type="SAM" id="SignalP"/>
    </source>
</evidence>
<keyword evidence="2" id="KW-0732">Signal</keyword>
<reference evidence="3" key="1">
    <citation type="journal article" date="2011" name="Plant Cell">
        <title>Transcriptional programming and functional interactions within the Phytophthora sojae RXLR effector repertoire.</title>
        <authorList>
            <person name="Wang Q."/>
            <person name="Han C."/>
            <person name="Ferreira A.O."/>
            <person name="Yu X."/>
            <person name="Ye W."/>
            <person name="Tripathy S."/>
            <person name="Kale S.D."/>
            <person name="Gu B."/>
            <person name="Sheng Y."/>
            <person name="Sui Y."/>
            <person name="Wang X."/>
            <person name="Zhang Z."/>
            <person name="Cheng B."/>
            <person name="Dong S."/>
            <person name="Shan W."/>
            <person name="Zheng X."/>
            <person name="Dou D."/>
            <person name="Tyler B.M."/>
            <person name="Wang Y."/>
        </authorList>
    </citation>
    <scope>NUCLEOTIDE SEQUENCE</scope>
    <source>
        <strain evidence="3">P7076</strain>
    </source>
</reference>
<accession>G1FSS3</accession>
<dbReference type="AlphaFoldDB" id="G1FSS3"/>
<name>G1FSS3_PHYSO</name>
<dbReference type="EMBL" id="JN254348">
    <property type="protein sequence ID" value="AEK81161.1"/>
    <property type="molecule type" value="Genomic_DNA"/>
</dbReference>
<organism evidence="3">
    <name type="scientific">Phytophthora sojae</name>
    <name type="common">Soybean stem and root rot agent</name>
    <name type="synonym">Phytophthora megasperma f. sp. glycines</name>
    <dbReference type="NCBI Taxonomy" id="67593"/>
    <lineage>
        <taxon>Eukaryota</taxon>
        <taxon>Sar</taxon>
        <taxon>Stramenopiles</taxon>
        <taxon>Oomycota</taxon>
        <taxon>Peronosporomycetes</taxon>
        <taxon>Peronosporales</taxon>
        <taxon>Peronosporaceae</taxon>
        <taxon>Phytophthora</taxon>
    </lineage>
</organism>
<sequence length="86" mass="9448">MQNIMLVVVVYFAAVEALEIPTGPKITVPTHNSVGEARRLLRSREAAALDNTDNESSPDSDERGPRGSRGLLNWTKTNQDLSLCRP</sequence>
<gene>
    <name evidence="3" type="primary">Avh</name>
</gene>
<feature type="region of interest" description="Disordered" evidence="1">
    <location>
        <begin position="46"/>
        <end position="86"/>
    </location>
</feature>
<evidence type="ECO:0000256" key="1">
    <source>
        <dbReference type="SAM" id="MobiDB-lite"/>
    </source>
</evidence>
<evidence type="ECO:0000313" key="3">
    <source>
        <dbReference type="EMBL" id="AEK81161.1"/>
    </source>
</evidence>
<protein>
    <submittedName>
        <fullName evidence="3">Avh318</fullName>
    </submittedName>
</protein>
<feature type="signal peptide" evidence="2">
    <location>
        <begin position="1"/>
        <end position="17"/>
    </location>
</feature>
<feature type="chain" id="PRO_5003412447" evidence="2">
    <location>
        <begin position="18"/>
        <end position="86"/>
    </location>
</feature>
<feature type="compositionally biased region" description="Polar residues" evidence="1">
    <location>
        <begin position="74"/>
        <end position="86"/>
    </location>
</feature>